<dbReference type="Gene3D" id="1.10.1200.10">
    <property type="entry name" value="ACP-like"/>
    <property type="match status" value="1"/>
</dbReference>
<evidence type="ECO:0000256" key="4">
    <source>
        <dbReference type="ARBA" id="ARBA00022714"/>
    </source>
</evidence>
<dbReference type="PANTHER" id="PTHR45527">
    <property type="entry name" value="NONRIBOSOMAL PEPTIDE SYNTHETASE"/>
    <property type="match status" value="1"/>
</dbReference>
<dbReference type="InterPro" id="IPR042216">
    <property type="entry name" value="MitoNEET_CISD"/>
</dbReference>
<dbReference type="InterPro" id="IPR045851">
    <property type="entry name" value="AMP-bd_C_sf"/>
</dbReference>
<dbReference type="SMART" id="SM00823">
    <property type="entry name" value="PKS_PP"/>
    <property type="match status" value="1"/>
</dbReference>
<dbReference type="PROSITE" id="PS50075">
    <property type="entry name" value="CARRIER"/>
    <property type="match status" value="1"/>
</dbReference>
<gene>
    <name evidence="9" type="ORF">GOEFS_105_00190</name>
</gene>
<dbReference type="GO" id="GO:0003824">
    <property type="term" value="F:catalytic activity"/>
    <property type="evidence" value="ECO:0007669"/>
    <property type="project" value="InterPro"/>
</dbReference>
<evidence type="ECO:0000256" key="6">
    <source>
        <dbReference type="ARBA" id="ARBA00023004"/>
    </source>
</evidence>
<evidence type="ECO:0000313" key="9">
    <source>
        <dbReference type="EMBL" id="GAB20008.1"/>
    </source>
</evidence>
<name>H0R4K7_9ACTN</name>
<dbReference type="Proteomes" id="UP000035034">
    <property type="component" value="Unassembled WGS sequence"/>
</dbReference>
<comment type="caution">
    <text evidence="9">The sequence shown here is derived from an EMBL/GenBank/DDBJ whole genome shotgun (WGS) entry which is preliminary data.</text>
</comment>
<dbReference type="SUPFAM" id="SSF52777">
    <property type="entry name" value="CoA-dependent acyltransferases"/>
    <property type="match status" value="4"/>
</dbReference>
<dbReference type="Gene3D" id="3.30.559.10">
    <property type="entry name" value="Chloramphenicol acetyltransferase-like domain"/>
    <property type="match status" value="2"/>
</dbReference>
<dbReference type="InterPro" id="IPR020806">
    <property type="entry name" value="PKS_PP-bd"/>
</dbReference>
<keyword evidence="4" id="KW-0001">2Fe-2S</keyword>
<evidence type="ECO:0000256" key="1">
    <source>
        <dbReference type="ARBA" id="ARBA00001957"/>
    </source>
</evidence>
<dbReference type="EMBL" id="BAEH01000105">
    <property type="protein sequence ID" value="GAB20008.1"/>
    <property type="molecule type" value="Genomic_DNA"/>
</dbReference>
<dbReference type="Pfam" id="PF00550">
    <property type="entry name" value="PP-binding"/>
    <property type="match status" value="1"/>
</dbReference>
<reference evidence="9 10" key="1">
    <citation type="submission" date="2011-12" db="EMBL/GenBank/DDBJ databases">
        <title>Whole genome shotgun sequence of Gordonia effusa NBRC 100432.</title>
        <authorList>
            <person name="Yoshida I."/>
            <person name="Takarada H."/>
            <person name="Hosoyama A."/>
            <person name="Tsuchikane K."/>
            <person name="Katsumata H."/>
            <person name="Yamazaki S."/>
            <person name="Fujita N."/>
        </authorList>
    </citation>
    <scope>NUCLEOTIDE SEQUENCE [LARGE SCALE GENOMIC DNA]</scope>
    <source>
        <strain evidence="9 10">NBRC 100432</strain>
    </source>
</reference>
<protein>
    <submittedName>
        <fullName evidence="9">Putative non-ribosomal peptide synthetase</fullName>
    </submittedName>
</protein>
<evidence type="ECO:0000259" key="8">
    <source>
        <dbReference type="PROSITE" id="PS50075"/>
    </source>
</evidence>
<dbReference type="Pfam" id="PF09360">
    <property type="entry name" value="zf-CDGSH"/>
    <property type="match status" value="1"/>
</dbReference>
<dbReference type="InterPro" id="IPR036736">
    <property type="entry name" value="ACP-like_sf"/>
</dbReference>
<dbReference type="GO" id="GO:0043041">
    <property type="term" value="P:amino acid activation for nonribosomal peptide biosynthetic process"/>
    <property type="evidence" value="ECO:0007669"/>
    <property type="project" value="TreeGrafter"/>
</dbReference>
<evidence type="ECO:0000256" key="2">
    <source>
        <dbReference type="ARBA" id="ARBA00022450"/>
    </source>
</evidence>
<dbReference type="SMART" id="SM00704">
    <property type="entry name" value="ZnF_CDGSH"/>
    <property type="match status" value="1"/>
</dbReference>
<dbReference type="Pfam" id="PF00501">
    <property type="entry name" value="AMP-binding"/>
    <property type="match status" value="1"/>
</dbReference>
<dbReference type="Gene3D" id="3.40.50.12780">
    <property type="entry name" value="N-terminal domain of ligase-like"/>
    <property type="match status" value="1"/>
</dbReference>
<keyword evidence="5" id="KW-0479">Metal-binding</keyword>
<keyword evidence="2" id="KW-0596">Phosphopantetheine</keyword>
<dbReference type="eggNOG" id="COG1020">
    <property type="taxonomic scope" value="Bacteria"/>
</dbReference>
<feature type="domain" description="Carrier" evidence="8">
    <location>
        <begin position="1028"/>
        <end position="1103"/>
    </location>
</feature>
<evidence type="ECO:0000256" key="3">
    <source>
        <dbReference type="ARBA" id="ARBA00022553"/>
    </source>
</evidence>
<dbReference type="InterPro" id="IPR042099">
    <property type="entry name" value="ANL_N_sf"/>
</dbReference>
<evidence type="ECO:0000256" key="7">
    <source>
        <dbReference type="ARBA" id="ARBA00023014"/>
    </source>
</evidence>
<dbReference type="CDD" id="cd05930">
    <property type="entry name" value="A_NRPS"/>
    <property type="match status" value="1"/>
</dbReference>
<dbReference type="InterPro" id="IPR023213">
    <property type="entry name" value="CAT-like_dom_sf"/>
</dbReference>
<organism evidence="9 10">
    <name type="scientific">Gordonia effusa NBRC 100432</name>
    <dbReference type="NCBI Taxonomy" id="1077974"/>
    <lineage>
        <taxon>Bacteria</taxon>
        <taxon>Bacillati</taxon>
        <taxon>Actinomycetota</taxon>
        <taxon>Actinomycetes</taxon>
        <taxon>Mycobacteriales</taxon>
        <taxon>Gordoniaceae</taxon>
        <taxon>Gordonia</taxon>
    </lineage>
</organism>
<keyword evidence="3" id="KW-0597">Phosphoprotein</keyword>
<dbReference type="GO" id="GO:0046872">
    <property type="term" value="F:metal ion binding"/>
    <property type="evidence" value="ECO:0007669"/>
    <property type="project" value="UniProtKB-KW"/>
</dbReference>
<dbReference type="GO" id="GO:0008610">
    <property type="term" value="P:lipid biosynthetic process"/>
    <property type="evidence" value="ECO:0007669"/>
    <property type="project" value="UniProtKB-ARBA"/>
</dbReference>
<dbReference type="GO" id="GO:0044550">
    <property type="term" value="P:secondary metabolite biosynthetic process"/>
    <property type="evidence" value="ECO:0007669"/>
    <property type="project" value="TreeGrafter"/>
</dbReference>
<dbReference type="PROSITE" id="PS00012">
    <property type="entry name" value="PHOSPHOPANTETHEINE"/>
    <property type="match status" value="1"/>
</dbReference>
<dbReference type="InterPro" id="IPR001242">
    <property type="entry name" value="Condensation_dom"/>
</dbReference>
<sequence length="1509" mass="160671">MITAALSSPRAGGNGITVNDSVSAGSVMADNVPGDEIATSISVRRNGPLLVRGNFHLLTDEGSRLDADRKVIALCRCGHSDRKPFCDGSHRRYWPVDPTPGDSPIYSTLPLTAAQRSLWIAQQLIGTVPLAIAHFIDLSGQVDTDILIAASYQAGNEFGTTATRIIDTDEGPMMSRSHRDFVIDQIDFRHEYQPITAARGWMEQACTRPMDLYADALVQTTLLRVADDRWFYFSRAHHIVLDGYGALNLIQRTADLYSAALRGEVSAEIASPSTAIGQPHLLLDADREYADSPRNQRDHTYWQEVMSALPDPVTIGIGRHTPSALPVRVRDRLGRGPAGAIDRCSARMRTLPSAVVIAGLAAYLARVSDRDRIVLSLPVSARHNAAVRSVAGSMSNIVPLVVTASAELSVDDYVAQVSSALSGLLRHQRYRHEDMLRDAGVAAAGLHQFGPVVNVFPFDPLIPLGDIDADYTVLSTGPVADLNVNLYPAPDGGSQIEVEGNPAGYPTGTLAAHHSQLVDYLEKFAGLPPGEPIGAIALSDRPLVGVTPPAVATLAQLLDRAPDDDSIAVESSTGQVTFGELRSRATEFAERLRTAGVGPEAAVAVILPRSIESVITLWAVALAGGIYVPIDPRHPQVRVDHIISSSDPRVVVRTGLTIDIRRSSRSAECPIPGPDNAAYEIFTSGSTGSPKGVVVTGTGLSALVAEIDASYRLGSDCVIAHFASTSFDTAIVEVVAALVSGARLCVIDPAIAGGDELAAALNRVGVTHLLVTPAALATLDPNSVPTVRDVITGGDVCPPGVARRWIGAGVRLRGAYGPTETTCSVTITPALDLASSAQRVPIGLPMPGVTCWVLDTRLRPQPIGAVGELYIGGPSLARGYQSAATTATRFIANPFDRNGSRLYRSGDIVSRRADGSLDFIGRADHQLKVRGFRVETSEIDAVLRTLANVEDAVTIPLRRGAATVLASYVTGADLSGDKLRSALVRVLPGFLVPSTITVLAAMPLTTTGKIDRSALPTPSFTAGTAYRAPTTPHESACVEAFYTATEIDGIGVDHDFFSLGGDSLSATTLVAMINRNLGSTLTVRDVFDGRTPAGIAALITSSEPPISHVASAEPVPFAPAQRNVDRDDNSTSNLIPFAIQVPELDRQRLAQAVATLGSTHRILTSGFSGGLMIPDSVPPPTLIDITESVVNFAQRGFDLRTESALRIGLRDKCIAICTHHAAIDGASLRIILTDLVAAYFGHIPTPPGIDYLDYARWIGNLMGDPDDPTSRQARQLDYWRQTLDGIKPLGDIAGHRRPASRTSPGATVSVVLSESRWAFARGIAVESQTSPLGVLRAAVAQVVGERSHTRDLVIGTPVDGRPSAELQRVVGMFVNTLPLRYRVNDGDTLVTVAKEHVTVEREAFRHSDVGYLDIAAAVKDLDGPHHPLFQVVVSAESADAAASEIDLGPTGSLRLEPLPVQVAKCDLHFAITPPNNDRPGTIEVLYPSETFEEREVRDLVHEVLGRLDA</sequence>
<comment type="cofactor">
    <cofactor evidence="1">
        <name>pantetheine 4'-phosphate</name>
        <dbReference type="ChEBI" id="CHEBI:47942"/>
    </cofactor>
</comment>
<dbReference type="InterPro" id="IPR010071">
    <property type="entry name" value="AA_adenyl_dom"/>
</dbReference>
<keyword evidence="7" id="KW-0411">Iron-sulfur</keyword>
<dbReference type="GO" id="GO:0051537">
    <property type="term" value="F:2 iron, 2 sulfur cluster binding"/>
    <property type="evidence" value="ECO:0007669"/>
    <property type="project" value="UniProtKB-KW"/>
</dbReference>
<dbReference type="Gene3D" id="3.30.300.30">
    <property type="match status" value="1"/>
</dbReference>
<dbReference type="PANTHER" id="PTHR45527:SF1">
    <property type="entry name" value="FATTY ACID SYNTHASE"/>
    <property type="match status" value="1"/>
</dbReference>
<dbReference type="NCBIfam" id="TIGR01733">
    <property type="entry name" value="AA-adenyl-dom"/>
    <property type="match status" value="1"/>
</dbReference>
<dbReference type="Gene3D" id="3.30.559.30">
    <property type="entry name" value="Nonribosomal peptide synthetase, condensation domain"/>
    <property type="match status" value="2"/>
</dbReference>
<evidence type="ECO:0000313" key="10">
    <source>
        <dbReference type="Proteomes" id="UP000035034"/>
    </source>
</evidence>
<dbReference type="InterPro" id="IPR009081">
    <property type="entry name" value="PP-bd_ACP"/>
</dbReference>
<dbReference type="UniPathway" id="UPA00011"/>
<evidence type="ECO:0000256" key="5">
    <source>
        <dbReference type="ARBA" id="ARBA00022723"/>
    </source>
</evidence>
<keyword evidence="6" id="KW-0408">Iron</keyword>
<dbReference type="Pfam" id="PF00668">
    <property type="entry name" value="Condensation"/>
    <property type="match status" value="2"/>
</dbReference>
<dbReference type="SUPFAM" id="SSF47336">
    <property type="entry name" value="ACP-like"/>
    <property type="match status" value="1"/>
</dbReference>
<dbReference type="GO" id="GO:0031177">
    <property type="term" value="F:phosphopantetheine binding"/>
    <property type="evidence" value="ECO:0007669"/>
    <property type="project" value="InterPro"/>
</dbReference>
<dbReference type="InterPro" id="IPR006162">
    <property type="entry name" value="Ppantetheine_attach_site"/>
</dbReference>
<dbReference type="STRING" id="1077974.GOEFS_105_00190"/>
<dbReference type="SUPFAM" id="SSF56801">
    <property type="entry name" value="Acetyl-CoA synthetase-like"/>
    <property type="match status" value="1"/>
</dbReference>
<dbReference type="Gene3D" id="3.40.5.90">
    <property type="entry name" value="CDGSH iron-sulfur domain, mitoNEET-type"/>
    <property type="match status" value="1"/>
</dbReference>
<dbReference type="InterPro" id="IPR018967">
    <property type="entry name" value="FeS-contain_CDGSH-typ"/>
</dbReference>
<dbReference type="InterPro" id="IPR000873">
    <property type="entry name" value="AMP-dep_synth/lig_dom"/>
</dbReference>
<proteinExistence type="predicted"/>
<accession>H0R4K7</accession>
<dbReference type="GO" id="GO:0005737">
    <property type="term" value="C:cytoplasm"/>
    <property type="evidence" value="ECO:0007669"/>
    <property type="project" value="UniProtKB-ARBA"/>
</dbReference>
<keyword evidence="10" id="KW-1185">Reference proteome</keyword>